<feature type="transmembrane region" description="Helical" evidence="1">
    <location>
        <begin position="268"/>
        <end position="286"/>
    </location>
</feature>
<feature type="transmembrane region" description="Helical" evidence="1">
    <location>
        <begin position="143"/>
        <end position="160"/>
    </location>
</feature>
<feature type="transmembrane region" description="Helical" evidence="1">
    <location>
        <begin position="202"/>
        <end position="218"/>
    </location>
</feature>
<keyword evidence="3" id="KW-1185">Reference proteome</keyword>
<keyword evidence="1" id="KW-0812">Transmembrane</keyword>
<organism evidence="2 3">
    <name type="scientific">Actinoplanes regularis</name>
    <dbReference type="NCBI Taxonomy" id="52697"/>
    <lineage>
        <taxon>Bacteria</taxon>
        <taxon>Bacillati</taxon>
        <taxon>Actinomycetota</taxon>
        <taxon>Actinomycetes</taxon>
        <taxon>Micromonosporales</taxon>
        <taxon>Micromonosporaceae</taxon>
        <taxon>Actinoplanes</taxon>
    </lineage>
</organism>
<dbReference type="Proteomes" id="UP000198415">
    <property type="component" value="Unassembled WGS sequence"/>
</dbReference>
<evidence type="ECO:0000256" key="1">
    <source>
        <dbReference type="SAM" id="Phobius"/>
    </source>
</evidence>
<keyword evidence="1" id="KW-0472">Membrane</keyword>
<feature type="transmembrane region" description="Helical" evidence="1">
    <location>
        <begin position="172"/>
        <end position="190"/>
    </location>
</feature>
<dbReference type="EMBL" id="FZNR01000001">
    <property type="protein sequence ID" value="SNR29465.1"/>
    <property type="molecule type" value="Genomic_DNA"/>
</dbReference>
<proteinExistence type="predicted"/>
<feature type="transmembrane region" description="Helical" evidence="1">
    <location>
        <begin position="74"/>
        <end position="95"/>
    </location>
</feature>
<dbReference type="RefSeq" id="WP_143232199.1">
    <property type="nucleotide sequence ID" value="NZ_BOMU01000005.1"/>
</dbReference>
<reference evidence="2 3" key="1">
    <citation type="submission" date="2017-06" db="EMBL/GenBank/DDBJ databases">
        <authorList>
            <person name="Kim H.J."/>
            <person name="Triplett B.A."/>
        </authorList>
    </citation>
    <scope>NUCLEOTIDE SEQUENCE [LARGE SCALE GENOMIC DNA]</scope>
    <source>
        <strain evidence="2 3">DSM 43151</strain>
    </source>
</reference>
<gene>
    <name evidence="2" type="ORF">SAMN06264365_101699</name>
</gene>
<feature type="transmembrane region" description="Helical" evidence="1">
    <location>
        <begin position="238"/>
        <end position="256"/>
    </location>
</feature>
<sequence>MTTLELRYRRLLRVYPAAHRAVYEEEMLGVLMAGSAPGRRFPTPADAMDLLRSGLTARFGRVFETQRRTGWRDAAAIVALLTAVLLAAIAARRLGQGLQLMGEGDAMRALGVDGLLLLDVAARSVAWSVTAVLALLGRPRATAIMATVAGLVELAAQVGWSVRLRGAFEVPWQLTAVLTAVTCAIVAVRAHSARESLGRRGVALAAVAAGAAVLTGRLNDFMPWWLTSEIWFDRDQSFGLPSPIVLMIGVLLLAALWPAPAPLRRRTIALLAPVAAAAVVRASFYRNYLDTSRYIDQAVLKTALMLAVTAAVFAVGVAVVRRRERATVR</sequence>
<keyword evidence="1" id="KW-1133">Transmembrane helix</keyword>
<feature type="transmembrane region" description="Helical" evidence="1">
    <location>
        <begin position="298"/>
        <end position="320"/>
    </location>
</feature>
<dbReference type="OrthoDB" id="5150238at2"/>
<name>A0A238V4R1_9ACTN</name>
<evidence type="ECO:0000313" key="2">
    <source>
        <dbReference type="EMBL" id="SNR29465.1"/>
    </source>
</evidence>
<feature type="transmembrane region" description="Helical" evidence="1">
    <location>
        <begin position="115"/>
        <end position="136"/>
    </location>
</feature>
<dbReference type="AlphaFoldDB" id="A0A238V4R1"/>
<evidence type="ECO:0000313" key="3">
    <source>
        <dbReference type="Proteomes" id="UP000198415"/>
    </source>
</evidence>
<accession>A0A238V4R1</accession>
<protein>
    <submittedName>
        <fullName evidence="2">Uncharacterized protein</fullName>
    </submittedName>
</protein>